<dbReference type="Proteomes" id="UP000006362">
    <property type="component" value="Chromosome"/>
</dbReference>
<sequence>MGIFSKIKGALGKPPAKEVAKQRLQVILKYDRAGLPPNAIEEVKKAILAALEKFPFIDTSGVNISIPEDKDKGKIEIEIPVKDQ</sequence>
<keyword evidence="5" id="KW-1185">Reference proteome</keyword>
<dbReference type="SUPFAM" id="SSF55229">
    <property type="entry name" value="Cell division protein MinE topological specificity domain"/>
    <property type="match status" value="1"/>
</dbReference>
<keyword evidence="4" id="KW-0132">Cell division</keyword>
<dbReference type="InterPro" id="IPR005527">
    <property type="entry name" value="MinE"/>
</dbReference>
<comment type="similarity">
    <text evidence="1">Belongs to the MinE family.</text>
</comment>
<evidence type="ECO:0000256" key="2">
    <source>
        <dbReference type="ARBA" id="ARBA00020112"/>
    </source>
</evidence>
<dbReference type="OrthoDB" id="15216at2"/>
<gene>
    <name evidence="4" type="ordered locus">Theam_0287</name>
</gene>
<dbReference type="STRING" id="648996.Theam_0287"/>
<evidence type="ECO:0000313" key="4">
    <source>
        <dbReference type="EMBL" id="ADU96260.1"/>
    </source>
</evidence>
<reference evidence="4" key="1">
    <citation type="submission" date="2011-01" db="EMBL/GenBank/DDBJ databases">
        <title>Complete sequence of chromosome of Thermovibrio ammonificans HB-1.</title>
        <authorList>
            <consortium name="US DOE Joint Genome Institute"/>
            <person name="Lucas S."/>
            <person name="Copeland A."/>
            <person name="Lapidus A."/>
            <person name="Cheng J.-F."/>
            <person name="Goodwin L."/>
            <person name="Pitluck S."/>
            <person name="Davenport K."/>
            <person name="Detter J.C."/>
            <person name="Han C."/>
            <person name="Tapia R."/>
            <person name="Land M."/>
            <person name="Hauser L."/>
            <person name="Kyrpides N."/>
            <person name="Ivanova N."/>
            <person name="Ovchinnikova G."/>
            <person name="Vetriani C."/>
            <person name="Woyke T."/>
        </authorList>
    </citation>
    <scope>NUCLEOTIDE SEQUENCE [LARGE SCALE GENOMIC DNA]</scope>
    <source>
        <strain evidence="4">HB-1</strain>
    </source>
</reference>
<organism evidence="4 5">
    <name type="scientific">Thermovibrio ammonificans (strain DSM 15698 / JCM 12110 / HB-1)</name>
    <dbReference type="NCBI Taxonomy" id="648996"/>
    <lineage>
        <taxon>Bacteria</taxon>
        <taxon>Pseudomonadati</taxon>
        <taxon>Aquificota</taxon>
        <taxon>Aquificia</taxon>
        <taxon>Desulfurobacteriales</taxon>
        <taxon>Desulfurobacteriaceae</taxon>
        <taxon>Thermovibrio</taxon>
    </lineage>
</organism>
<protein>
    <recommendedName>
        <fullName evidence="2">Cell division topological specificity factor</fullName>
    </recommendedName>
</protein>
<dbReference type="GO" id="GO:0032955">
    <property type="term" value="P:regulation of division septum assembly"/>
    <property type="evidence" value="ECO:0007669"/>
    <property type="project" value="InterPro"/>
</dbReference>
<proteinExistence type="inferred from homology"/>
<dbReference type="InterPro" id="IPR036707">
    <property type="entry name" value="MinE_sf"/>
</dbReference>
<dbReference type="AlphaFoldDB" id="E8T4C5"/>
<dbReference type="eggNOG" id="COG0851">
    <property type="taxonomic scope" value="Bacteria"/>
</dbReference>
<dbReference type="Pfam" id="PF03776">
    <property type="entry name" value="MinE"/>
    <property type="match status" value="1"/>
</dbReference>
<evidence type="ECO:0000256" key="1">
    <source>
        <dbReference type="ARBA" id="ARBA00008168"/>
    </source>
</evidence>
<accession>E8T4C5</accession>
<name>E8T4C5_THEA1</name>
<dbReference type="GO" id="GO:0051301">
    <property type="term" value="P:cell division"/>
    <property type="evidence" value="ECO:0007669"/>
    <property type="project" value="UniProtKB-KW"/>
</dbReference>
<dbReference type="HOGENOM" id="CLU_137929_1_2_0"/>
<dbReference type="Gene3D" id="3.30.1070.10">
    <property type="entry name" value="Cell division topological specificity factor MinE"/>
    <property type="match status" value="1"/>
</dbReference>
<comment type="function">
    <text evidence="3">Prevents the cell division inhibition by proteins MinC and MinD at internal division sites while permitting inhibition at polar sites. This ensures cell division at the proper site by restricting the formation of a division septum at the midpoint of the long axis of the cell.</text>
</comment>
<dbReference type="KEGG" id="tam:Theam_0287"/>
<dbReference type="RefSeq" id="WP_013537046.1">
    <property type="nucleotide sequence ID" value="NC_014926.1"/>
</dbReference>
<evidence type="ECO:0000313" key="5">
    <source>
        <dbReference type="Proteomes" id="UP000006362"/>
    </source>
</evidence>
<evidence type="ECO:0000256" key="3">
    <source>
        <dbReference type="ARBA" id="ARBA00025265"/>
    </source>
</evidence>
<dbReference type="EMBL" id="CP002444">
    <property type="protein sequence ID" value="ADU96260.1"/>
    <property type="molecule type" value="Genomic_DNA"/>
</dbReference>
<keyword evidence="4" id="KW-0131">Cell cycle</keyword>
<dbReference type="NCBIfam" id="TIGR01215">
    <property type="entry name" value="minE"/>
    <property type="match status" value="1"/>
</dbReference>